<keyword evidence="2" id="KW-0285">Flavoprotein</keyword>
<organism evidence="8 9">
    <name type="scientific">Rhizophagus clarus</name>
    <dbReference type="NCBI Taxonomy" id="94130"/>
    <lineage>
        <taxon>Eukaryota</taxon>
        <taxon>Fungi</taxon>
        <taxon>Fungi incertae sedis</taxon>
        <taxon>Mucoromycota</taxon>
        <taxon>Glomeromycotina</taxon>
        <taxon>Glomeromycetes</taxon>
        <taxon>Glomerales</taxon>
        <taxon>Glomeraceae</taxon>
        <taxon>Rhizophagus</taxon>
    </lineage>
</organism>
<keyword evidence="4" id="KW-0560">Oxidoreductase</keyword>
<comment type="similarity">
    <text evidence="1">Belongs to the GMC oxidoreductase family.</text>
</comment>
<feature type="region of interest" description="Disordered" evidence="5">
    <location>
        <begin position="1255"/>
        <end position="1287"/>
    </location>
</feature>
<dbReference type="STRING" id="94130.A0A2Z6QM30"/>
<accession>A0A2Z6QM30</accession>
<evidence type="ECO:0000256" key="2">
    <source>
        <dbReference type="ARBA" id="ARBA00022630"/>
    </source>
</evidence>
<evidence type="ECO:0000313" key="9">
    <source>
        <dbReference type="Proteomes" id="UP000247702"/>
    </source>
</evidence>
<dbReference type="Proteomes" id="UP000247702">
    <property type="component" value="Unassembled WGS sequence"/>
</dbReference>
<comment type="caution">
    <text evidence="8">The sequence shown here is derived from an EMBL/GenBank/DDBJ whole genome shotgun (WGS) entry which is preliminary data.</text>
</comment>
<evidence type="ECO:0000259" key="6">
    <source>
        <dbReference type="Pfam" id="PF00732"/>
    </source>
</evidence>
<sequence>MTSKLPYDIFPIIIEYLRHDRNTLFSCILVNRIMSTLGIPLLWKNPFSSDGSYNTINNYQSALLMRTCLSCLTEEERKYLTDKDIKIGNFQKPIFDYINFMKEILFCYPLSNSIICWILMEYYNYTKEKLNNIKNLNQINEYKIQNSLINSLYHIIFKKNMIKSFGISIYTIKFIDSTDYQFFMDSKISLSNLNHLVIYLKDECNDNNNDINQQSFNFLLDMIKKWCYNITYIKITNLLVFNDHKISKIQEIVNQQKKLQKLDLTSSSNNIVINDTLKSLRGHNNNFLTEMEISDTDLSDNLILEGLISVNSLKSLLLIRCKGISIDNIYILYNSLIILKKLIFFSNEFSLGLIISTIGKSLKELKTNQLDEESSEFILHYCTESLTHLELGINLNVQNIFYNLIKKLKLIHLRINCYKESIGIILNDLGFYLPKSLKYLGLIGLFTHKNLNVEHLENLLSNCNIDLESLEIYGSINFNILVIILNYIMKNKNFKSLIIDNLNCKEWKDPELSLLKDIRRYDIEEASDIGNYENFHLTENQIKVLRAFCGALIGELDESELATLLNTNSSIVKKYPEKVEEFGKFDLSKQENIIGRIIDRLLKSAPPYKLKQISSVLKNLSSKKGIINSKILSINKPFHELTQKQREYTFIKWSTSQYASVRKIYKSFTMLICATFWLNPYDFNPVIGYPGSDPESNGSRFTSRNFPKYDFLEISHDDLEIKEFDTIIIGSGAGGSVVAARLARMENVLVLEKGHHFDQSELSTEQQDGYDKLYELAGGMLSDDSNMYILAGSNFGGGTTIGWSAFMEPQYFVREEWAKNFGLPYFMEDEYGNAMKYINARLGTNTVNVTHNQSNQTLIDGCKKLGLHFDNIPQNTASIPHQCGWCSFGCKYGEKQSAIMTWLNEAKSNNAKFIQDCYVEKVLIEKDGKTQKVIGVEAIIKNIKKVKLHAKKVIVAGGAIHTPALLLRSGLKNKNIGRNLHVHPIASVYGVFPNKEVKTYSGTIMSAISNAIENVDGENYGAKIVVGSHHPGFMFANFPWKSNLQHKQLMLEYNHVVPLMVITRDRDGGRILTDDNGKPRLEYKLSQHDSKSMIAGLLTAIRILAAAGASKIGTCQAVIDDYVVENGVNPLNDPKFDQFLNKVKKVGIPTYQTCTGSVEQMSSCRMGDDPAKSAVNPVGETWEVENLYVADSSVFPTATGVPSMMTTMNIAHYISKCILDRKNYSVKKKRGSILRHLSFKDASFETKLTDNLENTDSDTLDKDFANNNPKEEPTSDSTTPKKEKTTKRLSFNAFNLKSFHNNN</sequence>
<evidence type="ECO:0000256" key="4">
    <source>
        <dbReference type="ARBA" id="ARBA00023002"/>
    </source>
</evidence>
<dbReference type="InterPro" id="IPR007867">
    <property type="entry name" value="GMC_OxRtase_C"/>
</dbReference>
<feature type="compositionally biased region" description="Basic and acidic residues" evidence="5">
    <location>
        <begin position="1259"/>
        <end position="1283"/>
    </location>
</feature>
<dbReference type="PANTHER" id="PTHR46056:SF12">
    <property type="entry name" value="LONG-CHAIN-ALCOHOL OXIDASE"/>
    <property type="match status" value="1"/>
</dbReference>
<evidence type="ECO:0008006" key="10">
    <source>
        <dbReference type="Google" id="ProtNLM"/>
    </source>
</evidence>
<keyword evidence="3" id="KW-0274">FAD</keyword>
<feature type="domain" description="Glucose-methanol-choline oxidoreductase N-terminal" evidence="6">
    <location>
        <begin position="770"/>
        <end position="984"/>
    </location>
</feature>
<dbReference type="InterPro" id="IPR036188">
    <property type="entry name" value="FAD/NAD-bd_sf"/>
</dbReference>
<dbReference type="PANTHER" id="PTHR46056">
    <property type="entry name" value="LONG-CHAIN-ALCOHOL OXIDASE"/>
    <property type="match status" value="1"/>
</dbReference>
<dbReference type="InterPro" id="IPR000172">
    <property type="entry name" value="GMC_OxRdtase_N"/>
</dbReference>
<proteinExistence type="inferred from homology"/>
<dbReference type="Pfam" id="PF05199">
    <property type="entry name" value="GMC_oxred_C"/>
    <property type="match status" value="1"/>
</dbReference>
<dbReference type="Pfam" id="PF00732">
    <property type="entry name" value="GMC_oxred_N"/>
    <property type="match status" value="1"/>
</dbReference>
<dbReference type="GO" id="GO:0016614">
    <property type="term" value="F:oxidoreductase activity, acting on CH-OH group of donors"/>
    <property type="evidence" value="ECO:0007669"/>
    <property type="project" value="InterPro"/>
</dbReference>
<reference evidence="8 9" key="1">
    <citation type="submission" date="2017-11" db="EMBL/GenBank/DDBJ databases">
        <title>The genome of Rhizophagus clarus HR1 reveals common genetic basis of auxotrophy among arbuscular mycorrhizal fungi.</title>
        <authorList>
            <person name="Kobayashi Y."/>
        </authorList>
    </citation>
    <scope>NUCLEOTIDE SEQUENCE [LARGE SCALE GENOMIC DNA]</scope>
    <source>
        <strain evidence="8 9">HR1</strain>
    </source>
</reference>
<keyword evidence="9" id="KW-1185">Reference proteome</keyword>
<evidence type="ECO:0000259" key="7">
    <source>
        <dbReference type="Pfam" id="PF05199"/>
    </source>
</evidence>
<evidence type="ECO:0000313" key="8">
    <source>
        <dbReference type="EMBL" id="GBB91303.1"/>
    </source>
</evidence>
<evidence type="ECO:0000256" key="1">
    <source>
        <dbReference type="ARBA" id="ARBA00010790"/>
    </source>
</evidence>
<evidence type="ECO:0000256" key="5">
    <source>
        <dbReference type="SAM" id="MobiDB-lite"/>
    </source>
</evidence>
<dbReference type="SUPFAM" id="SSF51905">
    <property type="entry name" value="FAD/NAD(P)-binding domain"/>
    <property type="match status" value="1"/>
</dbReference>
<name>A0A2Z6QM30_9GLOM</name>
<dbReference type="Gene3D" id="3.50.50.60">
    <property type="entry name" value="FAD/NAD(P)-binding domain"/>
    <property type="match status" value="2"/>
</dbReference>
<gene>
    <name evidence="8" type="ORF">RclHR1_01850013</name>
</gene>
<feature type="domain" description="Glucose-methanol-choline oxidoreductase C-terminal" evidence="7">
    <location>
        <begin position="1074"/>
        <end position="1211"/>
    </location>
</feature>
<evidence type="ECO:0000256" key="3">
    <source>
        <dbReference type="ARBA" id="ARBA00022827"/>
    </source>
</evidence>
<dbReference type="EMBL" id="BEXD01000946">
    <property type="protein sequence ID" value="GBB91303.1"/>
    <property type="molecule type" value="Genomic_DNA"/>
</dbReference>
<dbReference type="GO" id="GO:0050660">
    <property type="term" value="F:flavin adenine dinucleotide binding"/>
    <property type="evidence" value="ECO:0007669"/>
    <property type="project" value="InterPro"/>
</dbReference>
<protein>
    <recommendedName>
        <fullName evidence="10">Long-chain-alcohol oxidase</fullName>
    </recommendedName>
</protein>